<feature type="transmembrane region" description="Helical" evidence="1">
    <location>
        <begin position="6"/>
        <end position="25"/>
    </location>
</feature>
<keyword evidence="1" id="KW-1133">Transmembrane helix</keyword>
<name>A0A383ESA5_9ZZZZ</name>
<gene>
    <name evidence="2" type="ORF">METZ01_LOCUS512591</name>
</gene>
<feature type="non-terminal residue" evidence="2">
    <location>
        <position position="42"/>
    </location>
</feature>
<protein>
    <submittedName>
        <fullName evidence="2">Uncharacterized protein</fullName>
    </submittedName>
</protein>
<keyword evidence="1" id="KW-0472">Membrane</keyword>
<organism evidence="2">
    <name type="scientific">marine metagenome</name>
    <dbReference type="NCBI Taxonomy" id="408172"/>
    <lineage>
        <taxon>unclassified sequences</taxon>
        <taxon>metagenomes</taxon>
        <taxon>ecological metagenomes</taxon>
    </lineage>
</organism>
<proteinExistence type="predicted"/>
<accession>A0A383ESA5</accession>
<keyword evidence="1" id="KW-0812">Transmembrane</keyword>
<evidence type="ECO:0000313" key="2">
    <source>
        <dbReference type="EMBL" id="SVE59737.1"/>
    </source>
</evidence>
<dbReference type="EMBL" id="UINC01228434">
    <property type="protein sequence ID" value="SVE59737.1"/>
    <property type="molecule type" value="Genomic_DNA"/>
</dbReference>
<dbReference type="AlphaFoldDB" id="A0A383ESA5"/>
<reference evidence="2" key="1">
    <citation type="submission" date="2018-05" db="EMBL/GenBank/DDBJ databases">
        <authorList>
            <person name="Lanie J.A."/>
            <person name="Ng W.-L."/>
            <person name="Kazmierczak K.M."/>
            <person name="Andrzejewski T.M."/>
            <person name="Davidsen T.M."/>
            <person name="Wayne K.J."/>
            <person name="Tettelin H."/>
            <person name="Glass J.I."/>
            <person name="Rusch D."/>
            <person name="Podicherti R."/>
            <person name="Tsui H.-C.T."/>
            <person name="Winkler M.E."/>
        </authorList>
    </citation>
    <scope>NUCLEOTIDE SEQUENCE</scope>
</reference>
<sequence length="42" mass="5248">MNLFRNHLWFYIFIISFVFASFGNAQEFRLRAHHLFWKNQEA</sequence>
<evidence type="ECO:0000256" key="1">
    <source>
        <dbReference type="SAM" id="Phobius"/>
    </source>
</evidence>